<protein>
    <recommendedName>
        <fullName evidence="5">DUF292-domain-containing protein</fullName>
    </recommendedName>
</protein>
<dbReference type="GeneID" id="25990248"/>
<dbReference type="GO" id="GO:0015031">
    <property type="term" value="P:protein transport"/>
    <property type="evidence" value="ECO:0007669"/>
    <property type="project" value="InterPro"/>
</dbReference>
<feature type="region of interest" description="Disordered" evidence="2">
    <location>
        <begin position="179"/>
        <end position="239"/>
    </location>
</feature>
<evidence type="ECO:0008006" key="5">
    <source>
        <dbReference type="Google" id="ProtNLM"/>
    </source>
</evidence>
<dbReference type="Proteomes" id="UP000002748">
    <property type="component" value="Unassembled WGS sequence"/>
</dbReference>
<accession>J5RDF7</accession>
<organism evidence="3 4">
    <name type="scientific">Trichosporon asahii var. asahii (strain ATCC 90039 / CBS 2479 / JCM 2466 / KCTC 7840 / NBRC 103889/ NCYC 2677 / UAMH 7654)</name>
    <name type="common">Yeast</name>
    <dbReference type="NCBI Taxonomy" id="1186058"/>
    <lineage>
        <taxon>Eukaryota</taxon>
        <taxon>Fungi</taxon>
        <taxon>Dikarya</taxon>
        <taxon>Basidiomycota</taxon>
        <taxon>Agaricomycotina</taxon>
        <taxon>Tremellomycetes</taxon>
        <taxon>Trichosporonales</taxon>
        <taxon>Trichosporonaceae</taxon>
        <taxon>Trichosporon</taxon>
    </lineage>
</organism>
<dbReference type="KEGG" id="tasa:A1Q1_06736"/>
<dbReference type="RefSeq" id="XP_014183260.1">
    <property type="nucleotide sequence ID" value="XM_014327785.1"/>
</dbReference>
<evidence type="ECO:0000256" key="2">
    <source>
        <dbReference type="SAM" id="MobiDB-lite"/>
    </source>
</evidence>
<evidence type="ECO:0000313" key="4">
    <source>
        <dbReference type="Proteomes" id="UP000002748"/>
    </source>
</evidence>
<evidence type="ECO:0000313" key="3">
    <source>
        <dbReference type="EMBL" id="EJT52023.1"/>
    </source>
</evidence>
<proteinExistence type="inferred from homology"/>
<dbReference type="EMBL" id="ALBS01000037">
    <property type="protein sequence ID" value="EJT52023.1"/>
    <property type="molecule type" value="Genomic_DNA"/>
</dbReference>
<dbReference type="InterPro" id="IPR005061">
    <property type="entry name" value="Ist1"/>
</dbReference>
<dbReference type="InterPro" id="IPR042277">
    <property type="entry name" value="IST1-like"/>
</dbReference>
<dbReference type="HOGENOM" id="CLU_037652_2_0_1"/>
<comment type="similarity">
    <text evidence="1">Belongs to the IST1 family.</text>
</comment>
<dbReference type="Pfam" id="PF03398">
    <property type="entry name" value="Ist1"/>
    <property type="match status" value="1"/>
</dbReference>
<dbReference type="PANTHER" id="PTHR12161:SF5">
    <property type="entry name" value="IST1 HOMOLOG"/>
    <property type="match status" value="1"/>
</dbReference>
<name>J5RDF7_TRIAS</name>
<gene>
    <name evidence="3" type="ORF">A1Q1_06736</name>
</gene>
<dbReference type="Gene3D" id="1.20.1260.60">
    <property type="entry name" value="Vacuolar protein sorting-associated protein Ist1"/>
    <property type="match status" value="1"/>
</dbReference>
<evidence type="ECO:0000256" key="1">
    <source>
        <dbReference type="ARBA" id="ARBA00005536"/>
    </source>
</evidence>
<sequence length="254" mass="28233">MVPWNPARTKVQIKLSIQRLRTLQEKKLALAKKSRRDIADLIAKSRIETAKLRVEGMIQDDIYVELLEVLELYAETLQARFGLLDQDNISDAVCAIIYAAPRTELKELHQLREILMHKYGRTFSLTLQPQTPPPEAVPKRVQSKLAVFTPSSELVDAYLSEIARGYGVPYNPLVDSEVAAASEEGGSKGEETSNIEGDDDAKEGSPASCEKPEPPRKTSSPPSAPSGRGQPTVVKKRTEVDELAARFERLKNIR</sequence>
<dbReference type="OrthoDB" id="29853at2759"/>
<reference evidence="3 4" key="1">
    <citation type="journal article" date="2012" name="Eukaryot. Cell">
        <title>Draft genome sequence of CBS 2479, the standard type strain of Trichosporon asahii.</title>
        <authorList>
            <person name="Yang R.Y."/>
            <person name="Li H.T."/>
            <person name="Zhu H."/>
            <person name="Zhou G.P."/>
            <person name="Wang M."/>
            <person name="Wang L."/>
        </authorList>
    </citation>
    <scope>NUCLEOTIDE SEQUENCE [LARGE SCALE GENOMIC DNA]</scope>
    <source>
        <strain evidence="4">ATCC 90039 / CBS 2479 / JCM 2466 / KCTC 7840 / NCYC 2677 / UAMH 7654</strain>
    </source>
</reference>
<dbReference type="PANTHER" id="PTHR12161">
    <property type="entry name" value="IST1 FAMILY MEMBER"/>
    <property type="match status" value="1"/>
</dbReference>
<dbReference type="AlphaFoldDB" id="J5RDF7"/>
<dbReference type="VEuPathDB" id="FungiDB:A1Q1_06736"/>
<dbReference type="FunFam" id="1.20.1260.60:FF:000002">
    <property type="entry name" value="Vacuolar protein sorting-associated protein IST1"/>
    <property type="match status" value="1"/>
</dbReference>
<comment type="caution">
    <text evidence="3">The sequence shown here is derived from an EMBL/GenBank/DDBJ whole genome shotgun (WGS) entry which is preliminary data.</text>
</comment>